<feature type="region of interest" description="Disordered" evidence="1">
    <location>
        <begin position="160"/>
        <end position="233"/>
    </location>
</feature>
<dbReference type="GeneID" id="28830483"/>
<name>A0A132B7P2_MOLSC</name>
<organism evidence="2 3">
    <name type="scientific">Mollisia scopiformis</name>
    <name type="common">Conifer needle endophyte fungus</name>
    <name type="synonym">Phialocephala scopiformis</name>
    <dbReference type="NCBI Taxonomy" id="149040"/>
    <lineage>
        <taxon>Eukaryota</taxon>
        <taxon>Fungi</taxon>
        <taxon>Dikarya</taxon>
        <taxon>Ascomycota</taxon>
        <taxon>Pezizomycotina</taxon>
        <taxon>Leotiomycetes</taxon>
        <taxon>Helotiales</taxon>
        <taxon>Mollisiaceae</taxon>
        <taxon>Mollisia</taxon>
    </lineage>
</organism>
<dbReference type="EMBL" id="KQ947435">
    <property type="protein sequence ID" value="KUJ08415.1"/>
    <property type="molecule type" value="Genomic_DNA"/>
</dbReference>
<dbReference type="Proteomes" id="UP000070700">
    <property type="component" value="Unassembled WGS sequence"/>
</dbReference>
<keyword evidence="3" id="KW-1185">Reference proteome</keyword>
<dbReference type="AlphaFoldDB" id="A0A132B7P2"/>
<dbReference type="RefSeq" id="XP_018062770.1">
    <property type="nucleotide sequence ID" value="XM_018220757.1"/>
</dbReference>
<reference evidence="2 3" key="1">
    <citation type="submission" date="2015-10" db="EMBL/GenBank/DDBJ databases">
        <title>Full genome of DAOMC 229536 Phialocephala scopiformis, a fungal endophyte of spruce producing the potent anti-insectan compound rugulosin.</title>
        <authorList>
            <consortium name="DOE Joint Genome Institute"/>
            <person name="Walker A.K."/>
            <person name="Frasz S.L."/>
            <person name="Seifert K.A."/>
            <person name="Miller J.D."/>
            <person name="Mondo S.J."/>
            <person name="Labutti K."/>
            <person name="Lipzen A."/>
            <person name="Dockter R."/>
            <person name="Kennedy M."/>
            <person name="Grigoriev I.V."/>
            <person name="Spatafora J.W."/>
        </authorList>
    </citation>
    <scope>NUCLEOTIDE SEQUENCE [LARGE SCALE GENOMIC DNA]</scope>
    <source>
        <strain evidence="2 3">CBS 120377</strain>
    </source>
</reference>
<feature type="compositionally biased region" description="Polar residues" evidence="1">
    <location>
        <begin position="193"/>
        <end position="233"/>
    </location>
</feature>
<gene>
    <name evidence="2" type="ORF">LY89DRAFT_741785</name>
</gene>
<sequence>MYASSSFTGVVLEAPPNFPPPKPGSFEDIHGLGQAYDRALHFCKSDGLENWDMSRFGFYDDPELDRIEVYRRTFENFVTYFPEFLLLPFQDVGLNAEFMICALWLVHHDPTGKQFKYYRLPYWLYSLQVTIFPDAPCPFSVLPDIESERVLDLADNHEDHQENQDLIGGESDDDNMGGSSEAESSIRRESRSNLNNNIDANSTGAKGPNTAATNNSNTDLPNSANNGKSVSNTGPVLVDQAELPRCEPCRAAKRICDHKWPCSSCVVKFGANARVKCEAEIPIGLPDSLGTKKGYYGHKTGIMVEREISTGRFYRIPKGASFIMPGGCYHAI</sequence>
<evidence type="ECO:0000256" key="1">
    <source>
        <dbReference type="SAM" id="MobiDB-lite"/>
    </source>
</evidence>
<protein>
    <recommendedName>
        <fullName evidence="4">Zn(2)-C6 fungal-type domain-containing protein</fullName>
    </recommendedName>
</protein>
<dbReference type="KEGG" id="psco:LY89DRAFT_741785"/>
<evidence type="ECO:0000313" key="2">
    <source>
        <dbReference type="EMBL" id="KUJ08415.1"/>
    </source>
</evidence>
<accession>A0A132B7P2</accession>
<dbReference type="InParanoid" id="A0A132B7P2"/>
<proteinExistence type="predicted"/>
<evidence type="ECO:0000313" key="3">
    <source>
        <dbReference type="Proteomes" id="UP000070700"/>
    </source>
</evidence>
<evidence type="ECO:0008006" key="4">
    <source>
        <dbReference type="Google" id="ProtNLM"/>
    </source>
</evidence>